<evidence type="ECO:0000256" key="1">
    <source>
        <dbReference type="ARBA" id="ARBA00001933"/>
    </source>
</evidence>
<keyword evidence="3 10" id="KW-0808">Transferase</keyword>
<dbReference type="GO" id="GO:0051536">
    <property type="term" value="F:iron-sulfur cluster binding"/>
    <property type="evidence" value="ECO:0007669"/>
    <property type="project" value="UniProtKB-KW"/>
</dbReference>
<evidence type="ECO:0000256" key="6">
    <source>
        <dbReference type="ARBA" id="ARBA00023004"/>
    </source>
</evidence>
<feature type="domain" description="Aminotransferase class V" evidence="9">
    <location>
        <begin position="4"/>
        <end position="366"/>
    </location>
</feature>
<dbReference type="PANTHER" id="PTHR11601:SF34">
    <property type="entry name" value="CYSTEINE DESULFURASE"/>
    <property type="match status" value="1"/>
</dbReference>
<organism evidence="10 11">
    <name type="scientific">Aerophobetes bacterium</name>
    <dbReference type="NCBI Taxonomy" id="2030807"/>
    <lineage>
        <taxon>Bacteria</taxon>
        <taxon>Candidatus Aerophobota</taxon>
    </lineage>
</organism>
<keyword evidence="10" id="KW-0032">Aminotransferase</keyword>
<dbReference type="InterPro" id="IPR015421">
    <property type="entry name" value="PyrdxlP-dep_Trfase_major"/>
</dbReference>
<dbReference type="PIRSF" id="PIRSF005572">
    <property type="entry name" value="NifS"/>
    <property type="match status" value="1"/>
</dbReference>
<name>A0A523WAJ7_UNCAE</name>
<gene>
    <name evidence="10" type="ORF">E3J48_01630</name>
</gene>
<dbReference type="GO" id="GO:0046872">
    <property type="term" value="F:metal ion binding"/>
    <property type="evidence" value="ECO:0007669"/>
    <property type="project" value="UniProtKB-KW"/>
</dbReference>
<dbReference type="AlphaFoldDB" id="A0A523WAJ7"/>
<reference evidence="10 11" key="1">
    <citation type="submission" date="2019-03" db="EMBL/GenBank/DDBJ databases">
        <title>Metabolic potential of uncultured bacteria and archaea associated with petroleum seepage in deep-sea sediments.</title>
        <authorList>
            <person name="Dong X."/>
            <person name="Hubert C."/>
        </authorList>
    </citation>
    <scope>NUCLEOTIDE SEQUENCE [LARGE SCALE GENOMIC DNA]</scope>
    <source>
        <strain evidence="10">E29_bin52</strain>
    </source>
</reference>
<dbReference type="Gene3D" id="3.40.640.10">
    <property type="entry name" value="Type I PLP-dependent aspartate aminotransferase-like (Major domain)"/>
    <property type="match status" value="1"/>
</dbReference>
<keyword evidence="6" id="KW-0408">Iron</keyword>
<comment type="cofactor">
    <cofactor evidence="1">
        <name>pyridoxal 5'-phosphate</name>
        <dbReference type="ChEBI" id="CHEBI:597326"/>
    </cofactor>
</comment>
<dbReference type="InterPro" id="IPR000192">
    <property type="entry name" value="Aminotrans_V_dom"/>
</dbReference>
<comment type="catalytic activity">
    <reaction evidence="8">
        <text>(sulfur carrier)-H + L-cysteine = (sulfur carrier)-SH + L-alanine</text>
        <dbReference type="Rhea" id="RHEA:43892"/>
        <dbReference type="Rhea" id="RHEA-COMP:14737"/>
        <dbReference type="Rhea" id="RHEA-COMP:14739"/>
        <dbReference type="ChEBI" id="CHEBI:29917"/>
        <dbReference type="ChEBI" id="CHEBI:35235"/>
        <dbReference type="ChEBI" id="CHEBI:57972"/>
        <dbReference type="ChEBI" id="CHEBI:64428"/>
        <dbReference type="EC" id="2.8.1.7"/>
    </reaction>
</comment>
<dbReference type="Proteomes" id="UP000319130">
    <property type="component" value="Unassembled WGS sequence"/>
</dbReference>
<sequence>MKRVYFDYANTGPVDPRVLKEMMPYFQEVFGNPSSLHDFGQTAAEAVDKAREKVAGLIGSSKEEIIFTASSTEANNFALKGIALVNRRRGEHIIISQIEHFSVLHPAKTLEKWGFEVTYLPVDKYGLVDPSRVEEAITRETILISIMHANNEIGTIEPIEEISKVARKKGVYLHSDASATVGIIPVNVQKLGVDALTFSAQSLNGPKGAGVLFLKKGVRIMPLMEGGIQEEGRRPGTENVPAIVGLGKASELAKAELEERSKILTPLRDKLMRELPQRIKDLRINGHPERRVPNNVDVCVEFVEGESILMLLNSKGIAVSSGSACTSRALKASHVLTAIGVPAAVAQGSLLFSLGVGNNEEEVDYLLETLPPIVERLRQMSPLYKE</sequence>
<comment type="similarity">
    <text evidence="2">Belongs to the class-V pyridoxal-phosphate-dependent aminotransferase family. NifS/IscS subfamily.</text>
</comment>
<dbReference type="Pfam" id="PF00266">
    <property type="entry name" value="Aminotran_5"/>
    <property type="match status" value="1"/>
</dbReference>
<keyword evidence="7" id="KW-0411">Iron-sulfur</keyword>
<accession>A0A523WAJ7</accession>
<comment type="caution">
    <text evidence="10">The sequence shown here is derived from an EMBL/GenBank/DDBJ whole genome shotgun (WGS) entry which is preliminary data.</text>
</comment>
<dbReference type="InterPro" id="IPR015422">
    <property type="entry name" value="PyrdxlP-dep_Trfase_small"/>
</dbReference>
<proteinExistence type="inferred from homology"/>
<evidence type="ECO:0000313" key="10">
    <source>
        <dbReference type="EMBL" id="TET64058.1"/>
    </source>
</evidence>
<dbReference type="SUPFAM" id="SSF53383">
    <property type="entry name" value="PLP-dependent transferases"/>
    <property type="match status" value="1"/>
</dbReference>
<keyword evidence="5" id="KW-0663">Pyridoxal phosphate</keyword>
<evidence type="ECO:0000256" key="2">
    <source>
        <dbReference type="ARBA" id="ARBA00006490"/>
    </source>
</evidence>
<dbReference type="EMBL" id="SOIZ01000071">
    <property type="protein sequence ID" value="TET64058.1"/>
    <property type="molecule type" value="Genomic_DNA"/>
</dbReference>
<evidence type="ECO:0000256" key="3">
    <source>
        <dbReference type="ARBA" id="ARBA00022679"/>
    </source>
</evidence>
<evidence type="ECO:0000256" key="4">
    <source>
        <dbReference type="ARBA" id="ARBA00022723"/>
    </source>
</evidence>
<dbReference type="FunFam" id="3.40.640.10:FF:000084">
    <property type="entry name" value="IscS-like cysteine desulfurase"/>
    <property type="match status" value="1"/>
</dbReference>
<dbReference type="InterPro" id="IPR015424">
    <property type="entry name" value="PyrdxlP-dep_Trfase"/>
</dbReference>
<dbReference type="InterPro" id="IPR016454">
    <property type="entry name" value="Cysteine_dSase"/>
</dbReference>
<keyword evidence="4" id="KW-0479">Metal-binding</keyword>
<protein>
    <submittedName>
        <fullName evidence="10">Aminotransferase class V-fold PLP-dependent enzyme</fullName>
    </submittedName>
</protein>
<dbReference type="GO" id="GO:0031071">
    <property type="term" value="F:cysteine desulfurase activity"/>
    <property type="evidence" value="ECO:0007669"/>
    <property type="project" value="UniProtKB-EC"/>
</dbReference>
<evidence type="ECO:0000256" key="8">
    <source>
        <dbReference type="ARBA" id="ARBA00050776"/>
    </source>
</evidence>
<dbReference type="Gene3D" id="3.90.1150.10">
    <property type="entry name" value="Aspartate Aminotransferase, domain 1"/>
    <property type="match status" value="1"/>
</dbReference>
<evidence type="ECO:0000256" key="5">
    <source>
        <dbReference type="ARBA" id="ARBA00022898"/>
    </source>
</evidence>
<dbReference type="GO" id="GO:0008483">
    <property type="term" value="F:transaminase activity"/>
    <property type="evidence" value="ECO:0007669"/>
    <property type="project" value="UniProtKB-KW"/>
</dbReference>
<evidence type="ECO:0000259" key="9">
    <source>
        <dbReference type="Pfam" id="PF00266"/>
    </source>
</evidence>
<evidence type="ECO:0000256" key="7">
    <source>
        <dbReference type="ARBA" id="ARBA00023014"/>
    </source>
</evidence>
<dbReference type="PANTHER" id="PTHR11601">
    <property type="entry name" value="CYSTEINE DESULFURYLASE FAMILY MEMBER"/>
    <property type="match status" value="1"/>
</dbReference>
<evidence type="ECO:0000313" key="11">
    <source>
        <dbReference type="Proteomes" id="UP000319130"/>
    </source>
</evidence>